<accession>A0A9D1EBJ1</accession>
<dbReference type="NCBIfam" id="TIGR01125">
    <property type="entry name" value="30S ribosomal protein S12 methylthiotransferase RimO"/>
    <property type="match status" value="1"/>
</dbReference>
<dbReference type="Gene3D" id="3.80.30.20">
    <property type="entry name" value="tm_1862 like domain"/>
    <property type="match status" value="1"/>
</dbReference>
<dbReference type="PROSITE" id="PS51449">
    <property type="entry name" value="MTTASE_N"/>
    <property type="match status" value="1"/>
</dbReference>
<dbReference type="FunFam" id="3.40.50.12160:FF:000003">
    <property type="entry name" value="CDK5 regulatory subunit-associated protein 1"/>
    <property type="match status" value="1"/>
</dbReference>
<dbReference type="AlphaFoldDB" id="A0A9D1EBJ1"/>
<reference evidence="14" key="1">
    <citation type="submission" date="2020-10" db="EMBL/GenBank/DDBJ databases">
        <authorList>
            <person name="Gilroy R."/>
        </authorList>
    </citation>
    <scope>NUCLEOTIDE SEQUENCE</scope>
    <source>
        <strain evidence="14">ChiW13-3771</strain>
    </source>
</reference>
<feature type="binding site" evidence="10">
    <location>
        <position position="153"/>
    </location>
    <ligand>
        <name>[4Fe-4S] cluster</name>
        <dbReference type="ChEBI" id="CHEBI:49883"/>
        <label>2</label>
        <note>4Fe-4S-S-AdoMet</note>
    </ligand>
</feature>
<dbReference type="EMBL" id="DVHN01000001">
    <property type="protein sequence ID" value="HIR87307.1"/>
    <property type="molecule type" value="Genomic_DNA"/>
</dbReference>
<feature type="binding site" evidence="10">
    <location>
        <position position="160"/>
    </location>
    <ligand>
        <name>[4Fe-4S] cluster</name>
        <dbReference type="ChEBI" id="CHEBI:49883"/>
        <label>2</label>
        <note>4Fe-4S-S-AdoMet</note>
    </ligand>
</feature>
<feature type="domain" description="TRAM" evidence="11">
    <location>
        <begin position="372"/>
        <end position="440"/>
    </location>
</feature>
<dbReference type="PROSITE" id="PS50926">
    <property type="entry name" value="TRAM"/>
    <property type="match status" value="1"/>
</dbReference>
<comment type="similarity">
    <text evidence="10">Belongs to the methylthiotransferase family. RimO subfamily.</text>
</comment>
<keyword evidence="5 10" id="KW-0949">S-adenosyl-L-methionine</keyword>
<evidence type="ECO:0000256" key="6">
    <source>
        <dbReference type="ARBA" id="ARBA00022723"/>
    </source>
</evidence>
<dbReference type="InterPro" id="IPR020612">
    <property type="entry name" value="Methylthiotransferase_CS"/>
</dbReference>
<evidence type="ECO:0000256" key="1">
    <source>
        <dbReference type="ARBA" id="ARBA00003234"/>
    </source>
</evidence>
<comment type="caution">
    <text evidence="14">The sequence shown here is derived from an EMBL/GenBank/DDBJ whole genome shotgun (WGS) entry which is preliminary data.</text>
</comment>
<dbReference type="InterPro" id="IPR007197">
    <property type="entry name" value="rSAM"/>
</dbReference>
<evidence type="ECO:0000256" key="7">
    <source>
        <dbReference type="ARBA" id="ARBA00023004"/>
    </source>
</evidence>
<evidence type="ECO:0000313" key="15">
    <source>
        <dbReference type="Proteomes" id="UP000824201"/>
    </source>
</evidence>
<dbReference type="SFLD" id="SFLDS00029">
    <property type="entry name" value="Radical_SAM"/>
    <property type="match status" value="1"/>
</dbReference>
<feature type="domain" description="MTTase N-terminal" evidence="12">
    <location>
        <begin position="1"/>
        <end position="117"/>
    </location>
</feature>
<keyword evidence="6 10" id="KW-0479">Metal-binding</keyword>
<dbReference type="Pfam" id="PF04055">
    <property type="entry name" value="Radical_SAM"/>
    <property type="match status" value="1"/>
</dbReference>
<dbReference type="PROSITE" id="PS01278">
    <property type="entry name" value="MTTASE_RADICAL"/>
    <property type="match status" value="1"/>
</dbReference>
<dbReference type="GO" id="GO:0005840">
    <property type="term" value="C:ribosome"/>
    <property type="evidence" value="ECO:0007669"/>
    <property type="project" value="UniProtKB-KW"/>
</dbReference>
<dbReference type="InterPro" id="IPR013848">
    <property type="entry name" value="Methylthiotransferase_N"/>
</dbReference>
<proteinExistence type="inferred from homology"/>
<evidence type="ECO:0000256" key="10">
    <source>
        <dbReference type="HAMAP-Rule" id="MF_01865"/>
    </source>
</evidence>
<dbReference type="InterPro" id="IPR002792">
    <property type="entry name" value="TRAM_dom"/>
</dbReference>
<dbReference type="Gene3D" id="2.40.50.140">
    <property type="entry name" value="Nucleic acid-binding proteins"/>
    <property type="match status" value="1"/>
</dbReference>
<sequence length="444" mass="50339">MKLLFISLGCDKNLVDTEKMLGILRDAGYEFTEDETEAEIIIVNTCCFIGDAKEESINTILEMAEYKKTAVCKALIVTGCLAERYKEEVQKEIPEVDGVLGIASYGEIATVVKEALAHHHPQVFLPNNEMPMTRKRIVTTGGYYAFLKIAEGCDKHCTYCIIPKIRGSYRSVPMEELIEEAKSLAEGGVRELILVAQETTLYGMDLYGRKMLPELLRQLVKIPGIWWIRLQYCYPEEITDELIEVIKTEPKICHYLDIPIQHASDSILKRMGRKTSQTQLRGMIQKLRREIPDIALRTTLIAGFPGETEEDHEEMLHFVNEVEFDRLGVFTYSAEEDTPAAAMENQIPEEVKEERRDAIMELQQEIAFDHCEQMIGRTVDVMIEGKVADENAYVGRTYMDAPNVDGYIFVQTATPLMSGDFAKVIVTGAAEYDLIGELEDEFTE</sequence>
<evidence type="ECO:0000256" key="4">
    <source>
        <dbReference type="ARBA" id="ARBA00022679"/>
    </source>
</evidence>
<dbReference type="Pfam" id="PF00919">
    <property type="entry name" value="UPF0004"/>
    <property type="match status" value="1"/>
</dbReference>
<dbReference type="SFLD" id="SFLDG01061">
    <property type="entry name" value="methylthiotransferase"/>
    <property type="match status" value="1"/>
</dbReference>
<comment type="function">
    <text evidence="1">Catalyzes the methylthiolation of N6-(dimethylallyl)adenosine (i(6)A), leading to the formation of 2-methylthio-N6-(dimethylallyl)adenosine (ms(2)i(6)A) at position 37 in tRNAs that read codons beginning with uridine.</text>
</comment>
<reference evidence="14" key="2">
    <citation type="journal article" date="2021" name="PeerJ">
        <title>Extensive microbial diversity within the chicken gut microbiome revealed by metagenomics and culture.</title>
        <authorList>
            <person name="Gilroy R."/>
            <person name="Ravi A."/>
            <person name="Getino M."/>
            <person name="Pursley I."/>
            <person name="Horton D.L."/>
            <person name="Alikhan N.F."/>
            <person name="Baker D."/>
            <person name="Gharbi K."/>
            <person name="Hall N."/>
            <person name="Watson M."/>
            <person name="Adriaenssens E.M."/>
            <person name="Foster-Nyarko E."/>
            <person name="Jarju S."/>
            <person name="Secka A."/>
            <person name="Antonio M."/>
            <person name="Oren A."/>
            <person name="Chaudhuri R.R."/>
            <person name="La Ragione R."/>
            <person name="Hildebrand F."/>
            <person name="Pallen M.J."/>
        </authorList>
    </citation>
    <scope>NUCLEOTIDE SEQUENCE</scope>
    <source>
        <strain evidence="14">ChiW13-3771</strain>
    </source>
</reference>
<dbReference type="SFLD" id="SFLDF00274">
    <property type="entry name" value="ribosomal_protein_S12_methylth"/>
    <property type="match status" value="1"/>
</dbReference>
<organism evidence="14 15">
    <name type="scientific">Candidatus Fimimorpha faecalis</name>
    <dbReference type="NCBI Taxonomy" id="2840824"/>
    <lineage>
        <taxon>Bacteria</taxon>
        <taxon>Bacillati</taxon>
        <taxon>Bacillota</taxon>
        <taxon>Clostridia</taxon>
        <taxon>Eubacteriales</taxon>
        <taxon>Candidatus Fimimorpha</taxon>
    </lineage>
</organism>
<feature type="binding site" evidence="10">
    <location>
        <position position="46"/>
    </location>
    <ligand>
        <name>[4Fe-4S] cluster</name>
        <dbReference type="ChEBI" id="CHEBI:49883"/>
        <label>1</label>
    </ligand>
</feature>
<dbReference type="GO" id="GO:0103039">
    <property type="term" value="F:protein methylthiotransferase activity"/>
    <property type="evidence" value="ECO:0007669"/>
    <property type="project" value="UniProtKB-EC"/>
</dbReference>
<dbReference type="SUPFAM" id="SSF102114">
    <property type="entry name" value="Radical SAM enzymes"/>
    <property type="match status" value="1"/>
</dbReference>
<dbReference type="Proteomes" id="UP000824201">
    <property type="component" value="Unassembled WGS sequence"/>
</dbReference>
<evidence type="ECO:0000313" key="14">
    <source>
        <dbReference type="EMBL" id="HIR87307.1"/>
    </source>
</evidence>
<keyword evidence="7 10" id="KW-0408">Iron</keyword>
<feature type="binding site" evidence="10">
    <location>
        <position position="80"/>
    </location>
    <ligand>
        <name>[4Fe-4S] cluster</name>
        <dbReference type="ChEBI" id="CHEBI:49883"/>
        <label>1</label>
    </ligand>
</feature>
<keyword evidence="4 10" id="KW-0808">Transferase</keyword>
<dbReference type="HAMAP" id="MF_01865">
    <property type="entry name" value="MTTase_RimO"/>
    <property type="match status" value="1"/>
</dbReference>
<dbReference type="PANTHER" id="PTHR43837">
    <property type="entry name" value="RIBOSOMAL PROTEIN S12 METHYLTHIOTRANSFERASE RIMO"/>
    <property type="match status" value="1"/>
</dbReference>
<dbReference type="InterPro" id="IPR006638">
    <property type="entry name" value="Elp3/MiaA/NifB-like_rSAM"/>
</dbReference>
<comment type="function">
    <text evidence="10">Catalyzes the methylthiolation of an aspartic acid residue of ribosomal protein uS12.</text>
</comment>
<dbReference type="Gene3D" id="3.40.50.12160">
    <property type="entry name" value="Methylthiotransferase, N-terminal domain"/>
    <property type="match status" value="1"/>
</dbReference>
<dbReference type="InterPro" id="IPR012340">
    <property type="entry name" value="NA-bd_OB-fold"/>
</dbReference>
<dbReference type="GO" id="GO:0035597">
    <property type="term" value="F:tRNA-2-methylthio-N(6)-dimethylallyladenosine(37) synthase activity"/>
    <property type="evidence" value="ECO:0007669"/>
    <property type="project" value="UniProtKB-EC"/>
</dbReference>
<dbReference type="GO" id="GO:0046872">
    <property type="term" value="F:metal ion binding"/>
    <property type="evidence" value="ECO:0007669"/>
    <property type="project" value="UniProtKB-KW"/>
</dbReference>
<feature type="binding site" evidence="10">
    <location>
        <position position="10"/>
    </location>
    <ligand>
        <name>[4Fe-4S] cluster</name>
        <dbReference type="ChEBI" id="CHEBI:49883"/>
        <label>1</label>
    </ligand>
</feature>
<dbReference type="FunFam" id="3.80.30.20:FF:000001">
    <property type="entry name" value="tRNA-2-methylthio-N(6)-dimethylallyladenosine synthase 2"/>
    <property type="match status" value="1"/>
</dbReference>
<dbReference type="InterPro" id="IPR023404">
    <property type="entry name" value="rSAM_horseshoe"/>
</dbReference>
<evidence type="ECO:0000259" key="11">
    <source>
        <dbReference type="PROSITE" id="PS50926"/>
    </source>
</evidence>
<evidence type="ECO:0000256" key="9">
    <source>
        <dbReference type="ARBA" id="ARBA00051425"/>
    </source>
</evidence>
<evidence type="ECO:0000256" key="8">
    <source>
        <dbReference type="ARBA" id="ARBA00023014"/>
    </source>
</evidence>
<dbReference type="InterPro" id="IPR038135">
    <property type="entry name" value="Methylthiotransferase_N_sf"/>
</dbReference>
<dbReference type="Pfam" id="PF18693">
    <property type="entry name" value="TRAM_2"/>
    <property type="match status" value="1"/>
</dbReference>
<dbReference type="EC" id="2.8.4.4" evidence="10"/>
<keyword evidence="8 10" id="KW-0411">Iron-sulfur</keyword>
<feature type="domain" description="Radical SAM core" evidence="13">
    <location>
        <begin position="139"/>
        <end position="369"/>
    </location>
</feature>
<dbReference type="PROSITE" id="PS51918">
    <property type="entry name" value="RADICAL_SAM"/>
    <property type="match status" value="1"/>
</dbReference>
<dbReference type="PANTHER" id="PTHR43837:SF1">
    <property type="entry name" value="RIBOSOMAL PROTEIN US12 METHYLTHIOTRANSFERASE RIMO"/>
    <property type="match status" value="1"/>
</dbReference>
<comment type="catalytic activity">
    <reaction evidence="10">
        <text>L-aspartate(89)-[ribosomal protein uS12]-hydrogen + (sulfur carrier)-SH + AH2 + 2 S-adenosyl-L-methionine = 3-methylsulfanyl-L-aspartate(89)-[ribosomal protein uS12]-hydrogen + (sulfur carrier)-H + 5'-deoxyadenosine + L-methionine + A + S-adenosyl-L-homocysteine + 2 H(+)</text>
        <dbReference type="Rhea" id="RHEA:37087"/>
        <dbReference type="Rhea" id="RHEA-COMP:10460"/>
        <dbReference type="Rhea" id="RHEA-COMP:10461"/>
        <dbReference type="Rhea" id="RHEA-COMP:14737"/>
        <dbReference type="Rhea" id="RHEA-COMP:14739"/>
        <dbReference type="ChEBI" id="CHEBI:13193"/>
        <dbReference type="ChEBI" id="CHEBI:15378"/>
        <dbReference type="ChEBI" id="CHEBI:17319"/>
        <dbReference type="ChEBI" id="CHEBI:17499"/>
        <dbReference type="ChEBI" id="CHEBI:29917"/>
        <dbReference type="ChEBI" id="CHEBI:29961"/>
        <dbReference type="ChEBI" id="CHEBI:57844"/>
        <dbReference type="ChEBI" id="CHEBI:57856"/>
        <dbReference type="ChEBI" id="CHEBI:59789"/>
        <dbReference type="ChEBI" id="CHEBI:64428"/>
        <dbReference type="ChEBI" id="CHEBI:73599"/>
        <dbReference type="EC" id="2.8.4.4"/>
    </reaction>
</comment>
<keyword evidence="14" id="KW-0687">Ribonucleoprotein</keyword>
<dbReference type="InterPro" id="IPR005839">
    <property type="entry name" value="Methylthiotransferase"/>
</dbReference>
<dbReference type="GO" id="GO:0035599">
    <property type="term" value="F:aspartic acid methylthiotransferase activity"/>
    <property type="evidence" value="ECO:0007669"/>
    <property type="project" value="TreeGrafter"/>
</dbReference>
<dbReference type="GO" id="GO:0005829">
    <property type="term" value="C:cytosol"/>
    <property type="evidence" value="ECO:0007669"/>
    <property type="project" value="TreeGrafter"/>
</dbReference>
<protein>
    <recommendedName>
        <fullName evidence="10">Ribosomal protein uS12 methylthiotransferase RimO</fullName>
        <shortName evidence="10">uS12 MTTase</shortName>
        <shortName evidence="10">uS12 methylthiotransferase</shortName>
        <ecNumber evidence="10">2.8.4.4</ecNumber>
    </recommendedName>
    <alternativeName>
        <fullName evidence="10">Ribosomal protein uS12 (aspartate-C(3))-methylthiotransferase</fullName>
    </alternativeName>
    <alternativeName>
        <fullName evidence="10">Ribosome maturation factor RimO</fullName>
    </alternativeName>
</protein>
<name>A0A9D1EBJ1_9FIRM</name>
<evidence type="ECO:0000256" key="3">
    <source>
        <dbReference type="ARBA" id="ARBA00022490"/>
    </source>
</evidence>
<evidence type="ECO:0000259" key="13">
    <source>
        <dbReference type="PROSITE" id="PS51918"/>
    </source>
</evidence>
<dbReference type="GO" id="GO:0051539">
    <property type="term" value="F:4 iron, 4 sulfur cluster binding"/>
    <property type="evidence" value="ECO:0007669"/>
    <property type="project" value="UniProtKB-UniRule"/>
</dbReference>
<dbReference type="InterPro" id="IPR005840">
    <property type="entry name" value="Ribosomal_uS12_MeSTrfase_RimO"/>
</dbReference>
<keyword evidence="14" id="KW-0689">Ribosomal protein</keyword>
<evidence type="ECO:0000256" key="2">
    <source>
        <dbReference type="ARBA" id="ARBA00022485"/>
    </source>
</evidence>
<evidence type="ECO:0000256" key="5">
    <source>
        <dbReference type="ARBA" id="ARBA00022691"/>
    </source>
</evidence>
<keyword evidence="2 10" id="KW-0004">4Fe-4S</keyword>
<dbReference type="InterPro" id="IPR058240">
    <property type="entry name" value="rSAM_sf"/>
</dbReference>
<dbReference type="SFLD" id="SFLDG01082">
    <property type="entry name" value="B12-binding_domain_containing"/>
    <property type="match status" value="1"/>
</dbReference>
<dbReference type="SMART" id="SM00729">
    <property type="entry name" value="Elp3"/>
    <property type="match status" value="1"/>
</dbReference>
<comment type="catalytic activity">
    <reaction evidence="9">
        <text>N(6)-dimethylallyladenosine(37) in tRNA + (sulfur carrier)-SH + AH2 + 2 S-adenosyl-L-methionine = 2-methylsulfanyl-N(6)-dimethylallyladenosine(37) in tRNA + (sulfur carrier)-H + 5'-deoxyadenosine + L-methionine + A + S-adenosyl-L-homocysteine + 2 H(+)</text>
        <dbReference type="Rhea" id="RHEA:37067"/>
        <dbReference type="Rhea" id="RHEA-COMP:10375"/>
        <dbReference type="Rhea" id="RHEA-COMP:10376"/>
        <dbReference type="Rhea" id="RHEA-COMP:14737"/>
        <dbReference type="Rhea" id="RHEA-COMP:14739"/>
        <dbReference type="ChEBI" id="CHEBI:13193"/>
        <dbReference type="ChEBI" id="CHEBI:15378"/>
        <dbReference type="ChEBI" id="CHEBI:17319"/>
        <dbReference type="ChEBI" id="CHEBI:17499"/>
        <dbReference type="ChEBI" id="CHEBI:29917"/>
        <dbReference type="ChEBI" id="CHEBI:57844"/>
        <dbReference type="ChEBI" id="CHEBI:57856"/>
        <dbReference type="ChEBI" id="CHEBI:59789"/>
        <dbReference type="ChEBI" id="CHEBI:64428"/>
        <dbReference type="ChEBI" id="CHEBI:74415"/>
        <dbReference type="ChEBI" id="CHEBI:74417"/>
        <dbReference type="EC" id="2.8.4.3"/>
    </reaction>
</comment>
<dbReference type="CDD" id="cd01335">
    <property type="entry name" value="Radical_SAM"/>
    <property type="match status" value="1"/>
</dbReference>
<gene>
    <name evidence="10 14" type="primary">rimO</name>
    <name evidence="14" type="ORF">IAC96_00005</name>
</gene>
<dbReference type="NCBIfam" id="TIGR00089">
    <property type="entry name" value="MiaB/RimO family radical SAM methylthiotransferase"/>
    <property type="match status" value="1"/>
</dbReference>
<comment type="cofactor">
    <cofactor evidence="10">
        <name>[4Fe-4S] cluster</name>
        <dbReference type="ChEBI" id="CHEBI:49883"/>
    </cofactor>
    <text evidence="10">Binds 2 [4Fe-4S] clusters. One cluster is coordinated with 3 cysteines and an exchangeable S-adenosyl-L-methionine.</text>
</comment>
<comment type="subcellular location">
    <subcellularLocation>
        <location evidence="10">Cytoplasm</location>
    </subcellularLocation>
</comment>
<keyword evidence="3 10" id="KW-0963">Cytoplasm</keyword>
<feature type="binding site" evidence="10">
    <location>
        <position position="157"/>
    </location>
    <ligand>
        <name>[4Fe-4S] cluster</name>
        <dbReference type="ChEBI" id="CHEBI:49883"/>
        <label>2</label>
        <note>4Fe-4S-S-AdoMet</note>
    </ligand>
</feature>
<evidence type="ECO:0000259" key="12">
    <source>
        <dbReference type="PROSITE" id="PS51449"/>
    </source>
</evidence>